<dbReference type="RefSeq" id="WP_256423008.1">
    <property type="nucleotide sequence ID" value="NZ_JANHDI010000017.1"/>
</dbReference>
<feature type="compositionally biased region" description="Polar residues" evidence="1">
    <location>
        <begin position="1"/>
        <end position="20"/>
    </location>
</feature>
<feature type="region of interest" description="Disordered" evidence="1">
    <location>
        <begin position="1"/>
        <end position="68"/>
    </location>
</feature>
<evidence type="ECO:0000313" key="2">
    <source>
        <dbReference type="EMBL" id="MFD1598379.1"/>
    </source>
</evidence>
<keyword evidence="3" id="KW-1185">Reference proteome</keyword>
<evidence type="ECO:0000256" key="1">
    <source>
        <dbReference type="SAM" id="MobiDB-lite"/>
    </source>
</evidence>
<organism evidence="2 3">
    <name type="scientific">Halobellus rarus</name>
    <dbReference type="NCBI Taxonomy" id="1126237"/>
    <lineage>
        <taxon>Archaea</taxon>
        <taxon>Methanobacteriati</taxon>
        <taxon>Methanobacteriota</taxon>
        <taxon>Stenosarchaea group</taxon>
        <taxon>Halobacteria</taxon>
        <taxon>Halobacteriales</taxon>
        <taxon>Haloferacaceae</taxon>
        <taxon>Halobellus</taxon>
    </lineage>
</organism>
<reference evidence="2 3" key="1">
    <citation type="journal article" date="2019" name="Int. J. Syst. Evol. Microbiol.">
        <title>The Global Catalogue of Microorganisms (GCM) 10K type strain sequencing project: providing services to taxonomists for standard genome sequencing and annotation.</title>
        <authorList>
            <consortium name="The Broad Institute Genomics Platform"/>
            <consortium name="The Broad Institute Genome Sequencing Center for Infectious Disease"/>
            <person name="Wu L."/>
            <person name="Ma J."/>
        </authorList>
    </citation>
    <scope>NUCLEOTIDE SEQUENCE [LARGE SCALE GENOMIC DNA]</scope>
    <source>
        <strain evidence="2 3">CGMCC 1.12121</strain>
    </source>
</reference>
<sequence length="157" mass="17885">MSTEFSDSSTRSDGSITDVENSAVDHGTRRAGIGPCGFTHVEIESLDRNERGSVAKRQATRDGVDGPLDASTLLDLVVELQRDNEQLRDENRRLERENSELARQLERRGRERQYVLDHYENRLREANRELERETDDSGAETRPGRLLDAFVSRVTLD</sequence>
<comment type="caution">
    <text evidence="2">The sequence shown here is derived from an EMBL/GenBank/DDBJ whole genome shotgun (WGS) entry which is preliminary data.</text>
</comment>
<dbReference type="Proteomes" id="UP001597085">
    <property type="component" value="Unassembled WGS sequence"/>
</dbReference>
<evidence type="ECO:0000313" key="3">
    <source>
        <dbReference type="Proteomes" id="UP001597085"/>
    </source>
</evidence>
<feature type="compositionally biased region" description="Basic and acidic residues" evidence="1">
    <location>
        <begin position="41"/>
        <end position="64"/>
    </location>
</feature>
<feature type="region of interest" description="Disordered" evidence="1">
    <location>
        <begin position="125"/>
        <end position="144"/>
    </location>
</feature>
<name>A0ABD6CJM2_9EURY</name>
<dbReference type="AlphaFoldDB" id="A0ABD6CJM2"/>
<proteinExistence type="predicted"/>
<evidence type="ECO:0008006" key="4">
    <source>
        <dbReference type="Google" id="ProtNLM"/>
    </source>
</evidence>
<protein>
    <recommendedName>
        <fullName evidence="4">BZIP transcription factor</fullName>
    </recommendedName>
</protein>
<dbReference type="EMBL" id="JBHUDK010000005">
    <property type="protein sequence ID" value="MFD1598379.1"/>
    <property type="molecule type" value="Genomic_DNA"/>
</dbReference>
<accession>A0ABD6CJM2</accession>
<gene>
    <name evidence="2" type="ORF">ACFSBX_05360</name>
</gene>